<protein>
    <recommendedName>
        <fullName evidence="6">C2H2-type domain-containing protein</fullName>
    </recommendedName>
</protein>
<dbReference type="SUPFAM" id="SSF57667">
    <property type="entry name" value="beta-beta-alpha zinc fingers"/>
    <property type="match status" value="3"/>
</dbReference>
<accession>A0ABQ7PZA4</accession>
<feature type="domain" description="C2H2-type" evidence="6">
    <location>
        <begin position="368"/>
        <end position="394"/>
    </location>
</feature>
<evidence type="ECO:0000259" key="6">
    <source>
        <dbReference type="PROSITE" id="PS50157"/>
    </source>
</evidence>
<evidence type="ECO:0000256" key="5">
    <source>
        <dbReference type="PROSITE-ProRule" id="PRU00042"/>
    </source>
</evidence>
<dbReference type="Gene3D" id="3.30.160.60">
    <property type="entry name" value="Classic Zinc Finger"/>
    <property type="match status" value="4"/>
</dbReference>
<dbReference type="Proteomes" id="UP000823941">
    <property type="component" value="Chromosome 24"/>
</dbReference>
<proteinExistence type="predicted"/>
<gene>
    <name evidence="7" type="ORF">JYU34_017915</name>
</gene>
<dbReference type="SMART" id="SM00355">
    <property type="entry name" value="ZnF_C2H2"/>
    <property type="match status" value="10"/>
</dbReference>
<evidence type="ECO:0000256" key="1">
    <source>
        <dbReference type="ARBA" id="ARBA00022723"/>
    </source>
</evidence>
<dbReference type="PANTHER" id="PTHR24409">
    <property type="entry name" value="ZINC FINGER PROTEIN 142"/>
    <property type="match status" value="1"/>
</dbReference>
<evidence type="ECO:0000256" key="3">
    <source>
        <dbReference type="ARBA" id="ARBA00022771"/>
    </source>
</evidence>
<feature type="domain" description="C2H2-type" evidence="6">
    <location>
        <begin position="246"/>
        <end position="274"/>
    </location>
</feature>
<evidence type="ECO:0000313" key="8">
    <source>
        <dbReference type="Proteomes" id="UP000823941"/>
    </source>
</evidence>
<feature type="domain" description="C2H2-type" evidence="6">
    <location>
        <begin position="220"/>
        <end position="242"/>
    </location>
</feature>
<reference evidence="7 8" key="1">
    <citation type="submission" date="2021-06" db="EMBL/GenBank/DDBJ databases">
        <title>A haploid diamondback moth (Plutella xylostella L.) genome assembly resolves 31 chromosomes and identifies a diamide resistance mutation.</title>
        <authorList>
            <person name="Ward C.M."/>
            <person name="Perry K.D."/>
            <person name="Baker G."/>
            <person name="Powis K."/>
            <person name="Heckel D.G."/>
            <person name="Baxter S.W."/>
        </authorList>
    </citation>
    <scope>NUCLEOTIDE SEQUENCE [LARGE SCALE GENOMIC DNA]</scope>
    <source>
        <strain evidence="7 8">LV</strain>
        <tissue evidence="7">Single pupa</tissue>
    </source>
</reference>
<keyword evidence="4" id="KW-0862">Zinc</keyword>
<keyword evidence="3 5" id="KW-0863">Zinc-finger</keyword>
<keyword evidence="1" id="KW-0479">Metal-binding</keyword>
<name>A0ABQ7PZA4_PLUXY</name>
<keyword evidence="8" id="KW-1185">Reference proteome</keyword>
<feature type="domain" description="C2H2-type" evidence="6">
    <location>
        <begin position="335"/>
        <end position="363"/>
    </location>
</feature>
<dbReference type="EMBL" id="JAHIBW010000024">
    <property type="protein sequence ID" value="KAG7298315.1"/>
    <property type="molecule type" value="Genomic_DNA"/>
</dbReference>
<dbReference type="InterPro" id="IPR036236">
    <property type="entry name" value="Znf_C2H2_sf"/>
</dbReference>
<keyword evidence="2" id="KW-0677">Repeat</keyword>
<evidence type="ECO:0000313" key="7">
    <source>
        <dbReference type="EMBL" id="KAG7298315.1"/>
    </source>
</evidence>
<feature type="domain" description="C2H2-type" evidence="6">
    <location>
        <begin position="273"/>
        <end position="310"/>
    </location>
</feature>
<evidence type="ECO:0000256" key="4">
    <source>
        <dbReference type="ARBA" id="ARBA00022833"/>
    </source>
</evidence>
<dbReference type="PROSITE" id="PS00028">
    <property type="entry name" value="ZINC_FINGER_C2H2_1"/>
    <property type="match status" value="5"/>
</dbReference>
<evidence type="ECO:0000256" key="2">
    <source>
        <dbReference type="ARBA" id="ARBA00022737"/>
    </source>
</evidence>
<feature type="domain" description="C2H2-type" evidence="6">
    <location>
        <begin position="64"/>
        <end position="95"/>
    </location>
</feature>
<dbReference type="InterPro" id="IPR013087">
    <property type="entry name" value="Znf_C2H2_type"/>
</dbReference>
<comment type="caution">
    <text evidence="7">The sequence shown here is derived from an EMBL/GenBank/DDBJ whole genome shotgun (WGS) entry which is preliminary data.</text>
</comment>
<sequence length="394" mass="45843">MDNVNNLMEHLSQEHSIKIHFDVPYGVFPYKEISNGEWLCVYCDKIFSEFLLLNRHIVDHFKNFTCDKCGSSFVTENTLRNHNRVVKCFKTNYKARESSVSNSRNNAHIILKCSTAYPFRIWQKNFSCIFCRVQSIDPNGLRHHMNTRHANYDITKAFYKRLGNDFIKIDITNLQCKLCLEIIPDLECLVDHLREAHQQPLSSDGQHGVLPFFLKEGIHYKCAICPNEFADFDSLSKHTLVHFQNFVCDTCGEGFITESSLLAHTKIPHENKFKCNRCVAAFATAEERSAHFKANHPINLYTCTHCKDKPRFPSWNTRRHHLIEVHNYVPGSGSYECTTCQKSFKSRSAKYNHMERTHRVKKDPEVKYTCGQCPKTFATKHTLETHIAKKHYDV</sequence>
<dbReference type="Pfam" id="PF00096">
    <property type="entry name" value="zf-C2H2"/>
    <property type="match status" value="3"/>
</dbReference>
<dbReference type="PANTHER" id="PTHR24409:SF295">
    <property type="entry name" value="AZ2-RELATED"/>
    <property type="match status" value="1"/>
</dbReference>
<dbReference type="PROSITE" id="PS50157">
    <property type="entry name" value="ZINC_FINGER_C2H2_2"/>
    <property type="match status" value="6"/>
</dbReference>
<organism evidence="7 8">
    <name type="scientific">Plutella xylostella</name>
    <name type="common">Diamondback moth</name>
    <name type="synonym">Plutella maculipennis</name>
    <dbReference type="NCBI Taxonomy" id="51655"/>
    <lineage>
        <taxon>Eukaryota</taxon>
        <taxon>Metazoa</taxon>
        <taxon>Ecdysozoa</taxon>
        <taxon>Arthropoda</taxon>
        <taxon>Hexapoda</taxon>
        <taxon>Insecta</taxon>
        <taxon>Pterygota</taxon>
        <taxon>Neoptera</taxon>
        <taxon>Endopterygota</taxon>
        <taxon>Lepidoptera</taxon>
        <taxon>Glossata</taxon>
        <taxon>Ditrysia</taxon>
        <taxon>Yponomeutoidea</taxon>
        <taxon>Plutellidae</taxon>
        <taxon>Plutella</taxon>
    </lineage>
</organism>